<dbReference type="AlphaFoldDB" id="A0A5C6EN48"/>
<reference evidence="2 3" key="1">
    <citation type="submission" date="2019-02" db="EMBL/GenBank/DDBJ databases">
        <title>Deep-cultivation of Planctomycetes and their phenomic and genomic characterization uncovers novel biology.</title>
        <authorList>
            <person name="Wiegand S."/>
            <person name="Jogler M."/>
            <person name="Boedeker C."/>
            <person name="Pinto D."/>
            <person name="Vollmers J."/>
            <person name="Rivas-Marin E."/>
            <person name="Kohn T."/>
            <person name="Peeters S.H."/>
            <person name="Heuer A."/>
            <person name="Rast P."/>
            <person name="Oberbeckmann S."/>
            <person name="Bunk B."/>
            <person name="Jeske O."/>
            <person name="Meyerdierks A."/>
            <person name="Storesund J.E."/>
            <person name="Kallscheuer N."/>
            <person name="Luecker S."/>
            <person name="Lage O.M."/>
            <person name="Pohl T."/>
            <person name="Merkel B.J."/>
            <person name="Hornburger P."/>
            <person name="Mueller R.-W."/>
            <person name="Bruemmer F."/>
            <person name="Labrenz M."/>
            <person name="Spormann A.M."/>
            <person name="Op Den Camp H."/>
            <person name="Overmann J."/>
            <person name="Amann R."/>
            <person name="Jetten M.S.M."/>
            <person name="Mascher T."/>
            <person name="Medema M.H."/>
            <person name="Devos D.P."/>
            <person name="Kaster A.-K."/>
            <person name="Ovreas L."/>
            <person name="Rohde M."/>
            <person name="Galperin M.Y."/>
            <person name="Jogler C."/>
        </authorList>
    </citation>
    <scope>NUCLEOTIDE SEQUENCE [LARGE SCALE GENOMIC DNA]</scope>
    <source>
        <strain evidence="2 3">Poly51</strain>
    </source>
</reference>
<sequence>MLELVRYPNFASHTLQKVSKRETNFSGRSVSSVTWIGGECGVDRIKCQQQSDPTFSFRIEASTERQRNTVLQSTKIFFRSSGSRQWLNAAVRIVYPDDPTKRFLMSSDKVELHVSDSAGLTESSVTHWWSNEFVDAMMARLGPSACRKLSIYRLPDNFCLSVIVPVFDEHETIASVIMRLRETGMPMQIILIDDGSRDGTGGVIDGFDGDADIVVRHHEKNMGKGAAIRTGIQAATGDVIVIQDADREYDPSDFRSLLQPIVAGESDIAYGTRYGHCDRSLSPWWHQAVNNALTLLASVAVGIRLSDVETCYKMASRKHFEAVFDDLKEDRFGIEIELTARWARRGLRFTERPIRYHHRWYDEGKKIGWRDGVSALRCIVKYGLFRR</sequence>
<dbReference type="PANTHER" id="PTHR48090">
    <property type="entry name" value="UNDECAPRENYL-PHOSPHATE 4-DEOXY-4-FORMAMIDO-L-ARABINOSE TRANSFERASE-RELATED"/>
    <property type="match status" value="1"/>
</dbReference>
<dbReference type="Pfam" id="PF00535">
    <property type="entry name" value="Glycos_transf_2"/>
    <property type="match status" value="1"/>
</dbReference>
<dbReference type="EC" id="2.4.1.54" evidence="2"/>
<comment type="caution">
    <text evidence="2">The sequence shown here is derived from an EMBL/GenBank/DDBJ whole genome shotgun (WGS) entry which is preliminary data.</text>
</comment>
<dbReference type="Proteomes" id="UP000318288">
    <property type="component" value="Unassembled WGS sequence"/>
</dbReference>
<dbReference type="SUPFAM" id="SSF53448">
    <property type="entry name" value="Nucleotide-diphospho-sugar transferases"/>
    <property type="match status" value="1"/>
</dbReference>
<feature type="domain" description="Glycosyltransferase 2-like" evidence="1">
    <location>
        <begin position="161"/>
        <end position="324"/>
    </location>
</feature>
<dbReference type="EMBL" id="SJPW01000006">
    <property type="protein sequence ID" value="TWU48749.1"/>
    <property type="molecule type" value="Genomic_DNA"/>
</dbReference>
<dbReference type="GO" id="GO:0047267">
    <property type="term" value="F:undecaprenyl-phosphate mannosyltransferase activity"/>
    <property type="evidence" value="ECO:0007669"/>
    <property type="project" value="UniProtKB-EC"/>
</dbReference>
<proteinExistence type="predicted"/>
<dbReference type="CDD" id="cd04179">
    <property type="entry name" value="DPM_DPG-synthase_like"/>
    <property type="match status" value="1"/>
</dbReference>
<organism evidence="2 3">
    <name type="scientific">Rubripirellula tenax</name>
    <dbReference type="NCBI Taxonomy" id="2528015"/>
    <lineage>
        <taxon>Bacteria</taxon>
        <taxon>Pseudomonadati</taxon>
        <taxon>Planctomycetota</taxon>
        <taxon>Planctomycetia</taxon>
        <taxon>Pirellulales</taxon>
        <taxon>Pirellulaceae</taxon>
        <taxon>Rubripirellula</taxon>
    </lineage>
</organism>
<evidence type="ECO:0000259" key="1">
    <source>
        <dbReference type="Pfam" id="PF00535"/>
    </source>
</evidence>
<keyword evidence="3" id="KW-1185">Reference proteome</keyword>
<dbReference type="InterPro" id="IPR050256">
    <property type="entry name" value="Glycosyltransferase_2"/>
</dbReference>
<dbReference type="Gene3D" id="3.90.550.10">
    <property type="entry name" value="Spore Coat Polysaccharide Biosynthesis Protein SpsA, Chain A"/>
    <property type="match status" value="1"/>
</dbReference>
<evidence type="ECO:0000313" key="2">
    <source>
        <dbReference type="EMBL" id="TWU48749.1"/>
    </source>
</evidence>
<dbReference type="PANTHER" id="PTHR48090:SF7">
    <property type="entry name" value="RFBJ PROTEIN"/>
    <property type="match status" value="1"/>
</dbReference>
<dbReference type="InterPro" id="IPR029044">
    <property type="entry name" value="Nucleotide-diphossugar_trans"/>
</dbReference>
<accession>A0A5C6EN48</accession>
<name>A0A5C6EN48_9BACT</name>
<dbReference type="InterPro" id="IPR001173">
    <property type="entry name" value="Glyco_trans_2-like"/>
</dbReference>
<protein>
    <submittedName>
        <fullName evidence="2">Undecaprenyl-phosphate mannosyltransferase</fullName>
        <ecNumber evidence="2">2.4.1.54</ecNumber>
    </submittedName>
</protein>
<evidence type="ECO:0000313" key="3">
    <source>
        <dbReference type="Proteomes" id="UP000318288"/>
    </source>
</evidence>
<keyword evidence="2" id="KW-0808">Transferase</keyword>
<keyword evidence="2" id="KW-0328">Glycosyltransferase</keyword>
<gene>
    <name evidence="2" type="ORF">Poly51_46520</name>
</gene>